<reference evidence="2" key="1">
    <citation type="journal article" date="2021" name="ISME J.">
        <title>Evolutionary origin and ecological implication of a unique nif island in free-living Bradyrhizobium lineages.</title>
        <authorList>
            <person name="Tao J."/>
        </authorList>
    </citation>
    <scope>NUCLEOTIDE SEQUENCE [LARGE SCALE GENOMIC DNA]</scope>
    <source>
        <strain evidence="2">SZCCT0094</strain>
    </source>
</reference>
<keyword evidence="1" id="KW-0418">Kinase</keyword>
<dbReference type="Proteomes" id="UP001314635">
    <property type="component" value="Unassembled WGS sequence"/>
</dbReference>
<name>A0ABS5G2Z2_9BRAD</name>
<proteinExistence type="predicted"/>
<gene>
    <name evidence="1" type="ORF">JQ619_07730</name>
</gene>
<comment type="caution">
    <text evidence="1">The sequence shown here is derived from an EMBL/GenBank/DDBJ whole genome shotgun (WGS) entry which is preliminary data.</text>
</comment>
<sequence length="123" mass="13649">MSLSQFCVDEQPHTMDGLRLLAQDGTTGVEAFISRKVMDIWAEQIEHAGGRQSLFRSQYNALGKRNLAALARIVSAKYQRGAAANRQHPFVEVLFSDIAESGETLDLSQLVRAPLPPSFHRLP</sequence>
<keyword evidence="2" id="KW-1185">Reference proteome</keyword>
<evidence type="ECO:0000313" key="1">
    <source>
        <dbReference type="EMBL" id="MBR1135651.1"/>
    </source>
</evidence>
<dbReference type="GO" id="GO:0016301">
    <property type="term" value="F:kinase activity"/>
    <property type="evidence" value="ECO:0007669"/>
    <property type="project" value="UniProtKB-KW"/>
</dbReference>
<dbReference type="EMBL" id="JAFCLK010000006">
    <property type="protein sequence ID" value="MBR1135651.1"/>
    <property type="molecule type" value="Genomic_DNA"/>
</dbReference>
<protein>
    <submittedName>
        <fullName evidence="1">Signal transduction histidine kinase</fullName>
    </submittedName>
</protein>
<organism evidence="1 2">
    <name type="scientific">Bradyrhizobium denitrificans</name>
    <dbReference type="NCBI Taxonomy" id="2734912"/>
    <lineage>
        <taxon>Bacteria</taxon>
        <taxon>Pseudomonadati</taxon>
        <taxon>Pseudomonadota</taxon>
        <taxon>Alphaproteobacteria</taxon>
        <taxon>Hyphomicrobiales</taxon>
        <taxon>Nitrobacteraceae</taxon>
        <taxon>Bradyrhizobium</taxon>
    </lineage>
</organism>
<accession>A0ABS5G2Z2</accession>
<keyword evidence="1" id="KW-0808">Transferase</keyword>
<evidence type="ECO:0000313" key="2">
    <source>
        <dbReference type="Proteomes" id="UP001314635"/>
    </source>
</evidence>
<dbReference type="RefSeq" id="WP_083780775.1">
    <property type="nucleotide sequence ID" value="NZ_JABFDP010000002.1"/>
</dbReference>